<dbReference type="PANTHER" id="PTHR42811">
    <property type="entry name" value="SERINE ACETYLTRANSFERASE"/>
    <property type="match status" value="1"/>
</dbReference>
<sequence length="288" mass="30480">MTYLTYASPLPPAPPAPPLRRIDAAAACQPASVDCAWEQVRELALRLAAREPLLRPMLDELILPHDSPAGLLAAVLAHRLGARDMRPAVLRPLFEDILSTQPRILASITADLAAIAQRDPACPDGLHALLNLKGFHALQTYRMAHHLWTAGRSEAAFALSSHAASVFGIDIHPAARIGAGIMLDHGSGIVIGETAVVDDNVSILQNVTLGGTGKEHGDRHPKIRSGVMLGAGAKILGNIEIGAMSKVAAGSVVLRDVPAHCTVAGIPGRIVRYHQADSLPAFEMDQML</sequence>
<evidence type="ECO:0000313" key="7">
    <source>
        <dbReference type="EMBL" id="MDQ4625327.1"/>
    </source>
</evidence>
<dbReference type="CDD" id="cd03354">
    <property type="entry name" value="LbH_SAT"/>
    <property type="match status" value="1"/>
</dbReference>
<keyword evidence="4" id="KW-0677">Repeat</keyword>
<dbReference type="Proteomes" id="UP001237592">
    <property type="component" value="Unassembled WGS sequence"/>
</dbReference>
<keyword evidence="8" id="KW-1185">Reference proteome</keyword>
<dbReference type="GO" id="GO:0009001">
    <property type="term" value="F:serine O-acetyltransferase activity"/>
    <property type="evidence" value="ECO:0007669"/>
    <property type="project" value="UniProtKB-EC"/>
</dbReference>
<name>A0ABU0XP90_9BURK</name>
<dbReference type="NCBIfam" id="NF041874">
    <property type="entry name" value="EPS_EpsC"/>
    <property type="match status" value="1"/>
</dbReference>
<dbReference type="SMART" id="SM00971">
    <property type="entry name" value="SATase_N"/>
    <property type="match status" value="1"/>
</dbReference>
<dbReference type="Pfam" id="PF06426">
    <property type="entry name" value="SATase_N"/>
    <property type="match status" value="1"/>
</dbReference>
<evidence type="ECO:0000256" key="3">
    <source>
        <dbReference type="ARBA" id="ARBA00022679"/>
    </source>
</evidence>
<keyword evidence="2" id="KW-0028">Amino-acid biosynthesis</keyword>
<dbReference type="NCBIfam" id="TIGR01172">
    <property type="entry name" value="cysE"/>
    <property type="match status" value="1"/>
</dbReference>
<feature type="domain" description="Serine acetyltransferase N-terminal" evidence="6">
    <location>
        <begin position="36"/>
        <end position="140"/>
    </location>
</feature>
<dbReference type="SUPFAM" id="SSF51161">
    <property type="entry name" value="Trimeric LpxA-like enzymes"/>
    <property type="match status" value="1"/>
</dbReference>
<proteinExistence type="predicted"/>
<evidence type="ECO:0000256" key="5">
    <source>
        <dbReference type="ARBA" id="ARBA00023315"/>
    </source>
</evidence>
<dbReference type="Gene3D" id="2.160.10.10">
    <property type="entry name" value="Hexapeptide repeat proteins"/>
    <property type="match status" value="1"/>
</dbReference>
<evidence type="ECO:0000259" key="6">
    <source>
        <dbReference type="SMART" id="SM00971"/>
    </source>
</evidence>
<dbReference type="InterPro" id="IPR042122">
    <property type="entry name" value="Ser_AcTrfase_N_sf"/>
</dbReference>
<gene>
    <name evidence="7" type="primary">cysE</name>
    <name evidence="7" type="ORF">RB624_05415</name>
</gene>
<keyword evidence="5 7" id="KW-0012">Acyltransferase</keyword>
<organism evidence="7 8">
    <name type="scientific">Janthinobacterium lividum</name>
    <dbReference type="NCBI Taxonomy" id="29581"/>
    <lineage>
        <taxon>Bacteria</taxon>
        <taxon>Pseudomonadati</taxon>
        <taxon>Pseudomonadota</taxon>
        <taxon>Betaproteobacteria</taxon>
        <taxon>Burkholderiales</taxon>
        <taxon>Oxalobacteraceae</taxon>
        <taxon>Janthinobacterium</taxon>
    </lineage>
</organism>
<evidence type="ECO:0000313" key="8">
    <source>
        <dbReference type="Proteomes" id="UP001237592"/>
    </source>
</evidence>
<dbReference type="Gene3D" id="1.10.3130.10">
    <property type="entry name" value="serine acetyltransferase, domain 1"/>
    <property type="match status" value="1"/>
</dbReference>
<dbReference type="InterPro" id="IPR005881">
    <property type="entry name" value="Ser_O-AcTrfase"/>
</dbReference>
<evidence type="ECO:0000256" key="2">
    <source>
        <dbReference type="ARBA" id="ARBA00022605"/>
    </source>
</evidence>
<accession>A0ABU0XP90</accession>
<reference evidence="7 8" key="1">
    <citation type="submission" date="2023-08" db="EMBL/GenBank/DDBJ databases">
        <title>Draft genome sequence of Janthinobacterium lividum.</title>
        <authorList>
            <person name="Chun B.H."/>
            <person name="Lee Y."/>
        </authorList>
    </citation>
    <scope>NUCLEOTIDE SEQUENCE [LARGE SCALE GENOMIC DNA]</scope>
    <source>
        <strain evidence="7 8">AMJK</strain>
    </source>
</reference>
<evidence type="ECO:0000256" key="1">
    <source>
        <dbReference type="ARBA" id="ARBA00018522"/>
    </source>
</evidence>
<dbReference type="InterPro" id="IPR053376">
    <property type="entry name" value="Serine_acetyltransferase"/>
</dbReference>
<dbReference type="InterPro" id="IPR045304">
    <property type="entry name" value="LbH_SAT"/>
</dbReference>
<dbReference type="EMBL" id="JAVFKP010000001">
    <property type="protein sequence ID" value="MDQ4625327.1"/>
    <property type="molecule type" value="Genomic_DNA"/>
</dbReference>
<evidence type="ECO:0000256" key="4">
    <source>
        <dbReference type="ARBA" id="ARBA00022737"/>
    </source>
</evidence>
<dbReference type="RefSeq" id="WP_307778556.1">
    <property type="nucleotide sequence ID" value="NZ_JAVFKP010000001.1"/>
</dbReference>
<dbReference type="InterPro" id="IPR010493">
    <property type="entry name" value="Ser_AcTrfase_N"/>
</dbReference>
<dbReference type="PROSITE" id="PS00101">
    <property type="entry name" value="HEXAPEP_TRANSFERASES"/>
    <property type="match status" value="1"/>
</dbReference>
<dbReference type="InterPro" id="IPR018357">
    <property type="entry name" value="Hexapep_transf_CS"/>
</dbReference>
<keyword evidence="3 7" id="KW-0808">Transferase</keyword>
<protein>
    <recommendedName>
        <fullName evidence="1">Serine acetyltransferase</fullName>
    </recommendedName>
</protein>
<comment type="caution">
    <text evidence="7">The sequence shown here is derived from an EMBL/GenBank/DDBJ whole genome shotgun (WGS) entry which is preliminary data.</text>
</comment>
<dbReference type="InterPro" id="IPR011004">
    <property type="entry name" value="Trimer_LpxA-like_sf"/>
</dbReference>